<organism evidence="1 2">
    <name type="scientific">Nonomuraea turkmeniaca</name>
    <dbReference type="NCBI Taxonomy" id="103838"/>
    <lineage>
        <taxon>Bacteria</taxon>
        <taxon>Bacillati</taxon>
        <taxon>Actinomycetota</taxon>
        <taxon>Actinomycetes</taxon>
        <taxon>Streptosporangiales</taxon>
        <taxon>Streptosporangiaceae</taxon>
        <taxon>Nonomuraea</taxon>
    </lineage>
</organism>
<reference evidence="1 2" key="1">
    <citation type="submission" date="2019-05" db="EMBL/GenBank/DDBJ databases">
        <title>Draft genome sequence of Nonomuraea turkmeniaca DSM 43926.</title>
        <authorList>
            <person name="Saricaoglu S."/>
            <person name="Isik K."/>
        </authorList>
    </citation>
    <scope>NUCLEOTIDE SEQUENCE [LARGE SCALE GENOMIC DNA]</scope>
    <source>
        <strain evidence="1 2">DSM 43926</strain>
    </source>
</reference>
<sequence length="262" mass="29220">MRSETQDEAAARAGFVTYDEFEGPDLDAARWSRVRLPLPEGGDHVPLDPNAELAVGEGEVRVTIPRFSLSHDTFQPADSAKYLIFSTGQFELPPDRPATFAVDLAVENIGGDPGDYRRGMAAFHVFDFEASKRVFAVCGTSTRVLALHEQLGAWGADEPFYHIVESPYEDFDDDFTTRPRACEITLDRSRSTATWRVDGRTVYEAHGTLIPERVRIGFGIWTMLPIRDGRSRSLDGQGINARWRRFRVSGLLTTDRPSALPG</sequence>
<gene>
    <name evidence="1" type="ORF">ETD86_13385</name>
</gene>
<dbReference type="AlphaFoldDB" id="A0A5S4FNX9"/>
<dbReference type="EMBL" id="VCKY01000036">
    <property type="protein sequence ID" value="TMR21911.1"/>
    <property type="molecule type" value="Genomic_DNA"/>
</dbReference>
<dbReference type="InterPro" id="IPR045727">
    <property type="entry name" value="DUF6081"/>
</dbReference>
<name>A0A5S4FNX9_9ACTN</name>
<accession>A0A5S4FNX9</accession>
<evidence type="ECO:0008006" key="3">
    <source>
        <dbReference type="Google" id="ProtNLM"/>
    </source>
</evidence>
<keyword evidence="2" id="KW-1185">Reference proteome</keyword>
<dbReference type="RefSeq" id="WP_138666465.1">
    <property type="nucleotide sequence ID" value="NZ_VCKY01000036.1"/>
</dbReference>
<evidence type="ECO:0000313" key="2">
    <source>
        <dbReference type="Proteomes" id="UP000309128"/>
    </source>
</evidence>
<evidence type="ECO:0000313" key="1">
    <source>
        <dbReference type="EMBL" id="TMR21911.1"/>
    </source>
</evidence>
<dbReference type="OrthoDB" id="8896188at2"/>
<protein>
    <recommendedName>
        <fullName evidence="3">LamG domain-containing protein</fullName>
    </recommendedName>
</protein>
<proteinExistence type="predicted"/>
<comment type="caution">
    <text evidence="1">The sequence shown here is derived from an EMBL/GenBank/DDBJ whole genome shotgun (WGS) entry which is preliminary data.</text>
</comment>
<dbReference type="Proteomes" id="UP000309128">
    <property type="component" value="Unassembled WGS sequence"/>
</dbReference>
<dbReference type="Pfam" id="PF19559">
    <property type="entry name" value="DUF6081"/>
    <property type="match status" value="1"/>
</dbReference>